<protein>
    <submittedName>
        <fullName evidence="1">Uncharacterized protein</fullName>
    </submittedName>
</protein>
<gene>
    <name evidence="1" type="ORF">A2519_09835</name>
</gene>
<evidence type="ECO:0000313" key="2">
    <source>
        <dbReference type="Proteomes" id="UP000179243"/>
    </source>
</evidence>
<proteinExistence type="predicted"/>
<comment type="caution">
    <text evidence="1">The sequence shown here is derived from an EMBL/GenBank/DDBJ whole genome shotgun (WGS) entry which is preliminary data.</text>
</comment>
<name>A0A1F7FA45_UNCRA</name>
<sequence length="103" mass="11910">MLTNELPAQYPNIFISAKIAKAVGDEAIHMRNLGLGSTYDMDYILKLINKHGPVTRKKIDETLMNKLPDYLSSEQKKKRINYYLFKMAKARKIHNEGSRRSPK</sequence>
<dbReference type="AlphaFoldDB" id="A0A1F7FA45"/>
<reference evidence="1 2" key="1">
    <citation type="journal article" date="2016" name="Nat. Commun.">
        <title>Thousands of microbial genomes shed light on interconnected biogeochemical processes in an aquifer system.</title>
        <authorList>
            <person name="Anantharaman K."/>
            <person name="Brown C.T."/>
            <person name="Hug L.A."/>
            <person name="Sharon I."/>
            <person name="Castelle C.J."/>
            <person name="Probst A.J."/>
            <person name="Thomas B.C."/>
            <person name="Singh A."/>
            <person name="Wilkins M.J."/>
            <person name="Karaoz U."/>
            <person name="Brodie E.L."/>
            <person name="Williams K.H."/>
            <person name="Hubbard S.S."/>
            <person name="Banfield J.F."/>
        </authorList>
    </citation>
    <scope>NUCLEOTIDE SEQUENCE [LARGE SCALE GENOMIC DNA]</scope>
</reference>
<accession>A0A1F7FA45</accession>
<evidence type="ECO:0000313" key="1">
    <source>
        <dbReference type="EMBL" id="OGK03525.1"/>
    </source>
</evidence>
<organism evidence="1 2">
    <name type="scientific">Candidatus Raymondbacteria bacterium RIFOXYD12_FULL_49_13</name>
    <dbReference type="NCBI Taxonomy" id="1817890"/>
    <lineage>
        <taxon>Bacteria</taxon>
        <taxon>Raymondiibacteriota</taxon>
    </lineage>
</organism>
<dbReference type="EMBL" id="MFYX01000088">
    <property type="protein sequence ID" value="OGK03525.1"/>
    <property type="molecule type" value="Genomic_DNA"/>
</dbReference>
<dbReference type="Proteomes" id="UP000179243">
    <property type="component" value="Unassembled WGS sequence"/>
</dbReference>